<dbReference type="Proteomes" id="UP001530315">
    <property type="component" value="Unassembled WGS sequence"/>
</dbReference>
<dbReference type="AlphaFoldDB" id="A0ABD3P6G3"/>
<accession>A0ABD3P6G3</accession>
<evidence type="ECO:0000256" key="2">
    <source>
        <dbReference type="SAM" id="SignalP"/>
    </source>
</evidence>
<sequence length="234" mass="24915">MVFSKSLALHISLALASHTATDAFAIISPLTASSSCAHSSLDASRGSDIERVSYTDGFRNIAAVCVLTFGFLFPPHDAIAAQEPISRLPRDDAAFQSSTVLLSATIQTMDFSMPSSYDKLSNPIASGKDELVQTIVVNTGSSPKSAAPTGSSAKEEAAAARAERVAQRLAKEKEQAQLDEQAARERDENIKAMRLEKATKRAVAQAEKEAAGADEVEDAKFKGAKFLDTSMPTY</sequence>
<name>A0ABD3P6G3_9STRA</name>
<feature type="compositionally biased region" description="Polar residues" evidence="1">
    <location>
        <begin position="140"/>
        <end position="152"/>
    </location>
</feature>
<reference evidence="3 4" key="1">
    <citation type="submission" date="2024-10" db="EMBL/GenBank/DDBJ databases">
        <title>Updated reference genomes for cyclostephanoid diatoms.</title>
        <authorList>
            <person name="Roberts W.R."/>
            <person name="Alverson A.J."/>
        </authorList>
    </citation>
    <scope>NUCLEOTIDE SEQUENCE [LARGE SCALE GENOMIC DNA]</scope>
    <source>
        <strain evidence="3 4">AJA276-08</strain>
    </source>
</reference>
<keyword evidence="4" id="KW-1185">Reference proteome</keyword>
<keyword evidence="2" id="KW-0732">Signal</keyword>
<feature type="chain" id="PRO_5044809957" evidence="2">
    <location>
        <begin position="24"/>
        <end position="234"/>
    </location>
</feature>
<dbReference type="EMBL" id="JALLAZ020001002">
    <property type="protein sequence ID" value="KAL3782731.1"/>
    <property type="molecule type" value="Genomic_DNA"/>
</dbReference>
<organism evidence="3 4">
    <name type="scientific">Stephanodiscus triporus</name>
    <dbReference type="NCBI Taxonomy" id="2934178"/>
    <lineage>
        <taxon>Eukaryota</taxon>
        <taxon>Sar</taxon>
        <taxon>Stramenopiles</taxon>
        <taxon>Ochrophyta</taxon>
        <taxon>Bacillariophyta</taxon>
        <taxon>Coscinodiscophyceae</taxon>
        <taxon>Thalassiosirophycidae</taxon>
        <taxon>Stephanodiscales</taxon>
        <taxon>Stephanodiscaceae</taxon>
        <taxon>Stephanodiscus</taxon>
    </lineage>
</organism>
<feature type="signal peptide" evidence="2">
    <location>
        <begin position="1"/>
        <end position="23"/>
    </location>
</feature>
<evidence type="ECO:0000313" key="3">
    <source>
        <dbReference type="EMBL" id="KAL3782731.1"/>
    </source>
</evidence>
<comment type="caution">
    <text evidence="3">The sequence shown here is derived from an EMBL/GenBank/DDBJ whole genome shotgun (WGS) entry which is preliminary data.</text>
</comment>
<feature type="region of interest" description="Disordered" evidence="1">
    <location>
        <begin position="140"/>
        <end position="161"/>
    </location>
</feature>
<protein>
    <submittedName>
        <fullName evidence="3">Uncharacterized protein</fullName>
    </submittedName>
</protein>
<evidence type="ECO:0000313" key="4">
    <source>
        <dbReference type="Proteomes" id="UP001530315"/>
    </source>
</evidence>
<feature type="region of interest" description="Disordered" evidence="1">
    <location>
        <begin position="172"/>
        <end position="191"/>
    </location>
</feature>
<proteinExistence type="predicted"/>
<gene>
    <name evidence="3" type="ORF">ACHAW5_006727</name>
</gene>
<evidence type="ECO:0000256" key="1">
    <source>
        <dbReference type="SAM" id="MobiDB-lite"/>
    </source>
</evidence>